<reference evidence="3" key="3">
    <citation type="submission" date="2024-09" db="EMBL/GenBank/DDBJ databases">
        <authorList>
            <person name="Sun Q."/>
        </authorList>
    </citation>
    <scope>NUCLEOTIDE SEQUENCE</scope>
    <source>
        <strain evidence="3">NBRC 114356</strain>
    </source>
</reference>
<evidence type="ECO:0000313" key="4">
    <source>
        <dbReference type="Proteomes" id="UP001596447"/>
    </source>
</evidence>
<proteinExistence type="predicted"/>
<accession>A0ABD5YZD8</accession>
<evidence type="ECO:0000313" key="2">
    <source>
        <dbReference type="EMBL" id="MFC7198077.1"/>
    </source>
</evidence>
<dbReference type="RefSeq" id="WP_279530253.1">
    <property type="nucleotide sequence ID" value="NZ_CP122313.1"/>
</dbReference>
<dbReference type="EMBL" id="JBHTAR010000003">
    <property type="protein sequence ID" value="MFC7198317.1"/>
    <property type="molecule type" value="Genomic_DNA"/>
</dbReference>
<dbReference type="InterPro" id="IPR055934">
    <property type="entry name" value="DUF7512"/>
</dbReference>
<feature type="transmembrane region" description="Helical" evidence="1">
    <location>
        <begin position="12"/>
        <end position="34"/>
    </location>
</feature>
<name>A0ABD5YZD8_9EURY</name>
<dbReference type="AlphaFoldDB" id="A0ABD5YZD8"/>
<evidence type="ECO:0000256" key="1">
    <source>
        <dbReference type="SAM" id="Phobius"/>
    </source>
</evidence>
<keyword evidence="1" id="KW-1133">Transmembrane helix</keyword>
<protein>
    <submittedName>
        <fullName evidence="3">Uncharacterized protein</fullName>
    </submittedName>
</protein>
<evidence type="ECO:0000313" key="3">
    <source>
        <dbReference type="EMBL" id="MFC7198317.1"/>
    </source>
</evidence>
<keyword evidence="4" id="KW-1185">Reference proteome</keyword>
<dbReference type="EMBL" id="JBHTAR010000003">
    <property type="protein sequence ID" value="MFC7198077.1"/>
    <property type="molecule type" value="Genomic_DNA"/>
</dbReference>
<gene>
    <name evidence="2" type="ORF">ACFQJ9_00970</name>
    <name evidence="3" type="ORF">ACFQJ9_02290</name>
</gene>
<reference evidence="3" key="1">
    <citation type="journal article" date="2014" name="Int. J. Syst. Evol. Microbiol.">
        <title>Complete genome sequence of Corynebacterium casei LMG S-19264T (=DSM 44701T), isolated from a smear-ripened cheese.</title>
        <authorList>
            <consortium name="US DOE Joint Genome Institute (JGI-PGF)"/>
            <person name="Walter F."/>
            <person name="Albersmeier A."/>
            <person name="Kalinowski J."/>
            <person name="Ruckert C."/>
        </authorList>
    </citation>
    <scope>NUCLEOTIDE SEQUENCE [LARGE SCALE GENOMIC DNA]</scope>
    <source>
        <strain evidence="3">NBRC 114356</strain>
    </source>
</reference>
<keyword evidence="1" id="KW-0812">Transmembrane</keyword>
<dbReference type="Pfam" id="PF24352">
    <property type="entry name" value="DUF7512"/>
    <property type="match status" value="1"/>
</dbReference>
<comment type="caution">
    <text evidence="3">The sequence shown here is derived from an EMBL/GenBank/DDBJ whole genome shotgun (WGS) entry which is preliminary data.</text>
</comment>
<keyword evidence="1" id="KW-0472">Membrane</keyword>
<organism evidence="3 4">
    <name type="scientific">Halospeciosus flavus</name>
    <dbReference type="NCBI Taxonomy" id="3032283"/>
    <lineage>
        <taxon>Archaea</taxon>
        <taxon>Methanobacteriati</taxon>
        <taxon>Methanobacteriota</taxon>
        <taxon>Stenosarchaea group</taxon>
        <taxon>Halobacteria</taxon>
        <taxon>Halobacteriales</taxon>
        <taxon>Halobacteriaceae</taxon>
        <taxon>Halospeciosus</taxon>
    </lineage>
</organism>
<dbReference type="Proteomes" id="UP001596447">
    <property type="component" value="Unassembled WGS sequence"/>
</dbReference>
<reference evidence="4" key="2">
    <citation type="journal article" date="2019" name="Int. J. Syst. Evol. Microbiol.">
        <title>The Global Catalogue of Microorganisms (GCM) 10K type strain sequencing project: providing services to taxonomists for standard genome sequencing and annotation.</title>
        <authorList>
            <consortium name="The Broad Institute Genomics Platform"/>
            <consortium name="The Broad Institute Genome Sequencing Center for Infectious Disease"/>
            <person name="Wu L."/>
            <person name="Ma J."/>
        </authorList>
    </citation>
    <scope>NUCLEOTIDE SEQUENCE [LARGE SCALE GENOMIC DNA]</scope>
    <source>
        <strain evidence="4">XZGYJ-43</strain>
    </source>
</reference>
<sequence length="49" mass="4870">MFGLENLSGPAQAVATVGVVLAEAFVLYLAYGLLSNTVGATVIDALGGD</sequence>